<evidence type="ECO:0000256" key="1">
    <source>
        <dbReference type="SAM" id="Phobius"/>
    </source>
</evidence>
<protein>
    <recommendedName>
        <fullName evidence="4">DUF2306 domain-containing protein</fullName>
    </recommendedName>
</protein>
<keyword evidence="1" id="KW-1133">Transmembrane helix</keyword>
<accession>A0A1I6MYE3</accession>
<sequence>MAGRPLWFQMFLLLHIAAGFGSFLLAPIALATAKGGKQHKRWGMVYLWCMGIVAGTALPMAIFAPVLFLALVAVFSFYAAFAGYRVLRLKELARGGKAQPIDWIAAVVTFCSSALLAWLGWFHAEKIQVIPVVGVVFGVIGMRLAYGQMKTFIRKPTEKMFWWYSHLGLFIGSYIAAWSAFSAVTLTRVLGNQWYVWLWPSIVGIPAIVLTTAYYKRKFAPKVKVAAA</sequence>
<proteinExistence type="predicted"/>
<feature type="transmembrane region" description="Helical" evidence="1">
    <location>
        <begin position="167"/>
        <end position="190"/>
    </location>
</feature>
<feature type="transmembrane region" description="Helical" evidence="1">
    <location>
        <begin position="196"/>
        <end position="215"/>
    </location>
</feature>
<dbReference type="STRING" id="474950.SAMN05421771_3784"/>
<dbReference type="Proteomes" id="UP000199024">
    <property type="component" value="Unassembled WGS sequence"/>
</dbReference>
<evidence type="ECO:0000313" key="2">
    <source>
        <dbReference type="EMBL" id="SFS20720.1"/>
    </source>
</evidence>
<keyword evidence="1" id="KW-0812">Transmembrane</keyword>
<feature type="transmembrane region" description="Helical" evidence="1">
    <location>
        <begin position="42"/>
        <end position="62"/>
    </location>
</feature>
<organism evidence="2 3">
    <name type="scientific">Granulicella pectinivorans</name>
    <dbReference type="NCBI Taxonomy" id="474950"/>
    <lineage>
        <taxon>Bacteria</taxon>
        <taxon>Pseudomonadati</taxon>
        <taxon>Acidobacteriota</taxon>
        <taxon>Terriglobia</taxon>
        <taxon>Terriglobales</taxon>
        <taxon>Acidobacteriaceae</taxon>
        <taxon>Granulicella</taxon>
    </lineage>
</organism>
<gene>
    <name evidence="2" type="ORF">SAMN05421771_3784</name>
</gene>
<dbReference type="AlphaFoldDB" id="A0A1I6MYE3"/>
<name>A0A1I6MYE3_9BACT</name>
<keyword evidence="3" id="KW-1185">Reference proteome</keyword>
<dbReference type="RefSeq" id="WP_089842568.1">
    <property type="nucleotide sequence ID" value="NZ_FOZL01000002.1"/>
</dbReference>
<dbReference type="EMBL" id="FOZL01000002">
    <property type="protein sequence ID" value="SFS20720.1"/>
    <property type="molecule type" value="Genomic_DNA"/>
</dbReference>
<keyword evidence="1" id="KW-0472">Membrane</keyword>
<feature type="transmembrane region" description="Helical" evidence="1">
    <location>
        <begin position="127"/>
        <end position="146"/>
    </location>
</feature>
<reference evidence="2 3" key="1">
    <citation type="submission" date="2016-10" db="EMBL/GenBank/DDBJ databases">
        <authorList>
            <person name="de Groot N.N."/>
        </authorList>
    </citation>
    <scope>NUCLEOTIDE SEQUENCE [LARGE SCALE GENOMIC DNA]</scope>
    <source>
        <strain evidence="2 3">DSM 21001</strain>
    </source>
</reference>
<evidence type="ECO:0000313" key="3">
    <source>
        <dbReference type="Proteomes" id="UP000199024"/>
    </source>
</evidence>
<feature type="transmembrane region" description="Helical" evidence="1">
    <location>
        <begin position="103"/>
        <end position="121"/>
    </location>
</feature>
<dbReference type="OrthoDB" id="5984490at2"/>
<feature type="transmembrane region" description="Helical" evidence="1">
    <location>
        <begin position="68"/>
        <end position="87"/>
    </location>
</feature>
<evidence type="ECO:0008006" key="4">
    <source>
        <dbReference type="Google" id="ProtNLM"/>
    </source>
</evidence>
<feature type="transmembrane region" description="Helical" evidence="1">
    <location>
        <begin position="6"/>
        <end position="30"/>
    </location>
</feature>